<organism evidence="1 2">
    <name type="scientific">candidate division Kazan bacterium RIFCSPLOWO2_01_FULL_45_19</name>
    <dbReference type="NCBI Taxonomy" id="1798538"/>
    <lineage>
        <taxon>Bacteria</taxon>
        <taxon>Bacteria division Kazan-3B-28</taxon>
    </lineage>
</organism>
<dbReference type="EMBL" id="METD01000001">
    <property type="protein sequence ID" value="OGB73698.1"/>
    <property type="molecule type" value="Genomic_DNA"/>
</dbReference>
<gene>
    <name evidence="1" type="ORF">A3K51_02580</name>
</gene>
<evidence type="ECO:0000313" key="2">
    <source>
        <dbReference type="Proteomes" id="UP000178085"/>
    </source>
</evidence>
<sequence length="85" mass="9967">MNQERQYFGELDGSNLEKMRKTPEEVAVDTARELFDLIGPEGIKLLLERLSPVQTGNKPEGSKRSYRREMDVVFEEWRRLLKKLA</sequence>
<evidence type="ECO:0000313" key="1">
    <source>
        <dbReference type="EMBL" id="OGB73698.1"/>
    </source>
</evidence>
<accession>A0A1F4NQY6</accession>
<dbReference type="Proteomes" id="UP000178085">
    <property type="component" value="Unassembled WGS sequence"/>
</dbReference>
<comment type="caution">
    <text evidence="1">The sequence shown here is derived from an EMBL/GenBank/DDBJ whole genome shotgun (WGS) entry which is preliminary data.</text>
</comment>
<reference evidence="1 2" key="1">
    <citation type="journal article" date="2016" name="Nat. Commun.">
        <title>Thousands of microbial genomes shed light on interconnected biogeochemical processes in an aquifer system.</title>
        <authorList>
            <person name="Anantharaman K."/>
            <person name="Brown C.T."/>
            <person name="Hug L.A."/>
            <person name="Sharon I."/>
            <person name="Castelle C.J."/>
            <person name="Probst A.J."/>
            <person name="Thomas B.C."/>
            <person name="Singh A."/>
            <person name="Wilkins M.J."/>
            <person name="Karaoz U."/>
            <person name="Brodie E.L."/>
            <person name="Williams K.H."/>
            <person name="Hubbard S.S."/>
            <person name="Banfield J.F."/>
        </authorList>
    </citation>
    <scope>NUCLEOTIDE SEQUENCE [LARGE SCALE GENOMIC DNA]</scope>
</reference>
<name>A0A1F4NQY6_UNCK3</name>
<protein>
    <submittedName>
        <fullName evidence="1">Uncharacterized protein</fullName>
    </submittedName>
</protein>
<dbReference type="AlphaFoldDB" id="A0A1F4NQY6"/>
<proteinExistence type="predicted"/>